<dbReference type="Pfam" id="PF18758">
    <property type="entry name" value="KDZ"/>
    <property type="match status" value="1"/>
</dbReference>
<dbReference type="InterPro" id="IPR040521">
    <property type="entry name" value="KDZ"/>
</dbReference>
<keyword evidence="1" id="KW-0175">Coiled coil</keyword>
<dbReference type="Pfam" id="PF18802">
    <property type="entry name" value="CxC1"/>
    <property type="match status" value="1"/>
</dbReference>
<feature type="compositionally biased region" description="Pro residues" evidence="2">
    <location>
        <begin position="277"/>
        <end position="288"/>
    </location>
</feature>
<evidence type="ECO:0000313" key="5">
    <source>
        <dbReference type="Proteomes" id="UP001215598"/>
    </source>
</evidence>
<keyword evidence="5" id="KW-1185">Reference proteome</keyword>
<feature type="compositionally biased region" description="Pro residues" evidence="2">
    <location>
        <begin position="392"/>
        <end position="406"/>
    </location>
</feature>
<organism evidence="4 5">
    <name type="scientific">Mycena metata</name>
    <dbReference type="NCBI Taxonomy" id="1033252"/>
    <lineage>
        <taxon>Eukaryota</taxon>
        <taxon>Fungi</taxon>
        <taxon>Dikarya</taxon>
        <taxon>Basidiomycota</taxon>
        <taxon>Agaricomycotina</taxon>
        <taxon>Agaricomycetes</taxon>
        <taxon>Agaricomycetidae</taxon>
        <taxon>Agaricales</taxon>
        <taxon>Marasmiineae</taxon>
        <taxon>Mycenaceae</taxon>
        <taxon>Mycena</taxon>
    </lineage>
</organism>
<feature type="region of interest" description="Disordered" evidence="2">
    <location>
        <begin position="276"/>
        <end position="409"/>
    </location>
</feature>
<dbReference type="EMBL" id="JARKIB010000128">
    <property type="protein sequence ID" value="KAJ7735213.1"/>
    <property type="molecule type" value="Genomic_DNA"/>
</dbReference>
<dbReference type="PANTHER" id="PTHR33096:SF1">
    <property type="entry name" value="CXC1-LIKE CYSTEINE CLUSTER ASSOCIATED WITH KDZ TRANSPOSASES DOMAIN-CONTAINING PROTEIN"/>
    <property type="match status" value="1"/>
</dbReference>
<sequence length="1106" mass="124672">MRKSLAASSPSYVAVPGPGVQHYRKKLPPHIVNQPDILLEHGQTLVQPNLPPLHLPVHAAPPPSPADRAAEERAREFRDDPDITAPTYSPLPDSTKYRRKRADQWARWQTETIPLVLPHLARVLHVTKSLRLVDDLELPPPRPSDCTCFEFKTHSIVVVRFSKIEDINLRACKCAPLSVQLVQGGLFGCAPVAPSLAVDMRVLEFARNLFLHVAPNNTAFCATLEGVLAAMGFQLQHQNSLRRRFGNTLMWYTHACNRLKDKYALVIEAARKAIHPEPLPAPPAPQPTPHRASQTPGGRTTEARGRSIEPRRARSSSPTTPTPVSLGRRRFRRARSESSSPGTPTPAPRGRQAARSSSPGTSAAPPRPSRSSSPSRSRTPVRGRKRVREPTPEPVEVPFPEPPPRTRPSEYLRKRCPGCFGDLKHNPDESRRADLMVCLDACFTQKKNKSHRDPPKFHPQSRFVPESVARKTEEYVESVRQQKKTTKRPKNNGVAVDEDEDCYEHGLPLPRSVLDGCEASFKAADEKREKASTDFFEDTALMALLCRHDRVLFVVNMHSAGEKQFNVVALMETLFQHLPLNIRVGLLYDVACSFERSCRKWNFLSRFLDRLAFAVSVFHAFGHEWACQLLYHPRKRVGFGFTNGEGCERFWHSISHLIAHLRICAYHNRLYTLDSQMEHAEEASLLRLGAWVSRRDKHSRSKRVEATKALADCGYSIATLRTQWQLQVAAQTKPLPKRSKNGGQQAVSHIILLRGAVKTQKQLVAEVRKAFVAAVRAERPDAAALKIDLETAEAALDAAKDKLSRKEGALGFAEKEDLKKLLNSQYMRLVMNARALKLRLIQRLQHRKFEMDPVERACRRLLNDAKLHSHTEAAVKRREPTIARTCAEYNKLCAQIQKLILDRHAPRNAIAPLPIPSKGLWKLDVDDAIFQNVGLDERVDGEADDNPPLWLSDERVRTGIKAMLELDRCNEEDARLRRERRALQVWFAEEWEVVNRAVEDADSSEDIYHLKLRQNQLVRLCATWRKDLPDLRVDMSTVPAWGPSAQQLAMCMLDAHEAARGNDRHYGTGGGDEDDGDDAEAEGGGEEEHFGTLEALERADVYRNDD</sequence>
<comment type="caution">
    <text evidence="4">The sequence shown here is derived from an EMBL/GenBank/DDBJ whole genome shotgun (WGS) entry which is preliminary data.</text>
</comment>
<evidence type="ECO:0000313" key="4">
    <source>
        <dbReference type="EMBL" id="KAJ7735213.1"/>
    </source>
</evidence>
<reference evidence="4" key="1">
    <citation type="submission" date="2023-03" db="EMBL/GenBank/DDBJ databases">
        <title>Massive genome expansion in bonnet fungi (Mycena s.s.) driven by repeated elements and novel gene families across ecological guilds.</title>
        <authorList>
            <consortium name="Lawrence Berkeley National Laboratory"/>
            <person name="Harder C.B."/>
            <person name="Miyauchi S."/>
            <person name="Viragh M."/>
            <person name="Kuo A."/>
            <person name="Thoen E."/>
            <person name="Andreopoulos B."/>
            <person name="Lu D."/>
            <person name="Skrede I."/>
            <person name="Drula E."/>
            <person name="Henrissat B."/>
            <person name="Morin E."/>
            <person name="Kohler A."/>
            <person name="Barry K."/>
            <person name="LaButti K."/>
            <person name="Morin E."/>
            <person name="Salamov A."/>
            <person name="Lipzen A."/>
            <person name="Mereny Z."/>
            <person name="Hegedus B."/>
            <person name="Baldrian P."/>
            <person name="Stursova M."/>
            <person name="Weitz H."/>
            <person name="Taylor A."/>
            <person name="Grigoriev I.V."/>
            <person name="Nagy L.G."/>
            <person name="Martin F."/>
            <person name="Kauserud H."/>
        </authorList>
    </citation>
    <scope>NUCLEOTIDE SEQUENCE</scope>
    <source>
        <strain evidence="4">CBHHK182m</strain>
    </source>
</reference>
<feature type="compositionally biased region" description="Basic and acidic residues" evidence="2">
    <location>
        <begin position="1086"/>
        <end position="1106"/>
    </location>
</feature>
<proteinExistence type="predicted"/>
<dbReference type="PANTHER" id="PTHR33096">
    <property type="entry name" value="CXC2 DOMAIN-CONTAINING PROTEIN"/>
    <property type="match status" value="1"/>
</dbReference>
<evidence type="ECO:0000256" key="2">
    <source>
        <dbReference type="SAM" id="MobiDB-lite"/>
    </source>
</evidence>
<name>A0AAD7MW42_9AGAR</name>
<feature type="region of interest" description="Disordered" evidence="2">
    <location>
        <begin position="1062"/>
        <end position="1106"/>
    </location>
</feature>
<feature type="region of interest" description="Disordered" evidence="2">
    <location>
        <begin position="58"/>
        <end position="95"/>
    </location>
</feature>
<feature type="compositionally biased region" description="Low complexity" evidence="2">
    <location>
        <begin position="315"/>
        <end position="326"/>
    </location>
</feature>
<evidence type="ECO:0000256" key="1">
    <source>
        <dbReference type="SAM" id="Coils"/>
    </source>
</evidence>
<evidence type="ECO:0000259" key="3">
    <source>
        <dbReference type="Pfam" id="PF18802"/>
    </source>
</evidence>
<dbReference type="AlphaFoldDB" id="A0AAD7MW42"/>
<dbReference type="InterPro" id="IPR041320">
    <property type="entry name" value="CxC1"/>
</dbReference>
<dbReference type="Proteomes" id="UP001215598">
    <property type="component" value="Unassembled WGS sequence"/>
</dbReference>
<protein>
    <recommendedName>
        <fullName evidence="3">CxC1-like cysteine cluster associated with KDZ transposases domain-containing protein</fullName>
    </recommendedName>
</protein>
<feature type="compositionally biased region" description="Acidic residues" evidence="2">
    <location>
        <begin position="1071"/>
        <end position="1085"/>
    </location>
</feature>
<feature type="compositionally biased region" description="Basic and acidic residues" evidence="2">
    <location>
        <begin position="301"/>
        <end position="312"/>
    </location>
</feature>
<feature type="domain" description="CxC1-like cysteine cluster associated with KDZ transposases" evidence="3">
    <location>
        <begin position="145"/>
        <end position="225"/>
    </location>
</feature>
<feature type="compositionally biased region" description="Basic and acidic residues" evidence="2">
    <location>
        <begin position="68"/>
        <end position="81"/>
    </location>
</feature>
<accession>A0AAD7MW42</accession>
<gene>
    <name evidence="4" type="ORF">B0H16DRAFT_1327187</name>
</gene>
<feature type="coiled-coil region" evidence="1">
    <location>
        <begin position="782"/>
        <end position="816"/>
    </location>
</feature>
<feature type="compositionally biased region" description="Low complexity" evidence="2">
    <location>
        <begin position="353"/>
        <end position="378"/>
    </location>
</feature>